<sequence>MRAIIVILLVCMSFVLTDDVQAVSEWEMKIDVPTNKVWEIEFSSFVDEQMKKGIVVTDEDGKVVTTTITVDGTIARVAPPSGGYKKGSSYTLSIQAGAMSMYGEKLVEAVDMPFMIAQDDYANVVVNRSVKTVTDVELVGTYMPYGKEGQYAESFILPLGYKVGDIIKMEPNDDYPSGFIRKIVASVQKQGRLHVKTAFPTLEEAFAELDVNETFELRSEDVIDMELADRVMLASQDMSNGWEFALLDYMTTVEGQQYGVTGSIKFDHMSIDLDFNKRKLTNGPHAVTLNAAMVASVSIEPKVAVPLKKMYKEMLNKDVELGKFTYRLPYGLTVELHAGVVLRPSIMMGARVAYTNTTSFKLGAMYERKKFSPIAEFHLQNEKASTIYGGVQLKMGPRFTVEAGYLTLGIVNLHNDFGAYVKMENHVDIEGDLGACRLSEAGVFYDMLLEIPALERIAPLNTFPLTGKSLMLAKNNGCEFITELAFANDTLTVEEGKVYDTRVNASWKDVVTGQTGKQNVTDDVTYSTTDARIRISKSGKIDVRDASESFKATVKATYKHNGKTYTDTLAVTVKGKPADVEPFIGSLEKGAPRGYEVTSIDSYFLTGNDNPEVVVVYFNYDEYESLVHVYTYEAGDWTRTYERTLEAAYYEPHWSGKLMNNAREQVVLAGYEGRSLSFVMLGSTNGKNVSVVIDESEAYYSEAFMEEKDGSWRVCQSSQGEQYTWNGKAFAMSNVLCNPDADDIKPGDIVVRYSIDAQNKITSNYPNNYTFTLKKGQNVHFIRENFGSIERILLDETVYTIIPAYYEWDLAYNYYFKYE</sequence>
<dbReference type="EMBL" id="MATO01000023">
    <property type="protein sequence ID" value="OCS91739.1"/>
    <property type="molecule type" value="Genomic_DNA"/>
</dbReference>
<dbReference type="OrthoDB" id="574706at2"/>
<evidence type="ECO:0008006" key="4">
    <source>
        <dbReference type="Google" id="ProtNLM"/>
    </source>
</evidence>
<proteinExistence type="predicted"/>
<evidence type="ECO:0000313" key="2">
    <source>
        <dbReference type="EMBL" id="OCS91739.1"/>
    </source>
</evidence>
<organism evidence="2 3">
    <name type="scientific">Caryophanon latum</name>
    <dbReference type="NCBI Taxonomy" id="33977"/>
    <lineage>
        <taxon>Bacteria</taxon>
        <taxon>Bacillati</taxon>
        <taxon>Bacillota</taxon>
        <taxon>Bacilli</taxon>
        <taxon>Bacillales</taxon>
        <taxon>Caryophanaceae</taxon>
        <taxon>Caryophanon</taxon>
    </lineage>
</organism>
<protein>
    <recommendedName>
        <fullName evidence="4">SbsA Ig-like domain-containing protein</fullName>
    </recommendedName>
</protein>
<gene>
    <name evidence="2" type="ORF">A6K76_01085</name>
</gene>
<evidence type="ECO:0000256" key="1">
    <source>
        <dbReference type="SAM" id="SignalP"/>
    </source>
</evidence>
<feature type="chain" id="PRO_5008649318" description="SbsA Ig-like domain-containing protein" evidence="1">
    <location>
        <begin position="23"/>
        <end position="819"/>
    </location>
</feature>
<reference evidence="2 3" key="1">
    <citation type="submission" date="2016-07" db="EMBL/GenBank/DDBJ databases">
        <title>Caryophanon latum genome sequencing.</title>
        <authorList>
            <person name="Verma A."/>
            <person name="Pal Y."/>
            <person name="Krishnamurthi S."/>
        </authorList>
    </citation>
    <scope>NUCLEOTIDE SEQUENCE [LARGE SCALE GENOMIC DNA]</scope>
    <source>
        <strain evidence="2 3">DSM 14151</strain>
    </source>
</reference>
<name>A0A1C0YX51_9BACL</name>
<accession>A0A1C0YX51</accession>
<dbReference type="RefSeq" id="WP_066463016.1">
    <property type="nucleotide sequence ID" value="NZ_MATO01000023.1"/>
</dbReference>
<dbReference type="Proteomes" id="UP000093482">
    <property type="component" value="Unassembled WGS sequence"/>
</dbReference>
<comment type="caution">
    <text evidence="2">The sequence shown here is derived from an EMBL/GenBank/DDBJ whole genome shotgun (WGS) entry which is preliminary data.</text>
</comment>
<keyword evidence="1" id="KW-0732">Signal</keyword>
<dbReference type="AlphaFoldDB" id="A0A1C0YX51"/>
<evidence type="ECO:0000313" key="3">
    <source>
        <dbReference type="Proteomes" id="UP000093482"/>
    </source>
</evidence>
<keyword evidence="3" id="KW-1185">Reference proteome</keyword>
<feature type="signal peptide" evidence="1">
    <location>
        <begin position="1"/>
        <end position="22"/>
    </location>
</feature>